<keyword evidence="3" id="KW-1185">Reference proteome</keyword>
<reference evidence="2 3" key="1">
    <citation type="submission" date="2020-04" db="EMBL/GenBank/DDBJ databases">
        <authorList>
            <person name="Laetsch R D."/>
            <person name="Stevens L."/>
            <person name="Kumar S."/>
            <person name="Blaxter L. M."/>
        </authorList>
    </citation>
    <scope>NUCLEOTIDE SEQUENCE [LARGE SCALE GENOMIC DNA]</scope>
</reference>
<dbReference type="Proteomes" id="UP000494206">
    <property type="component" value="Unassembled WGS sequence"/>
</dbReference>
<keyword evidence="1" id="KW-0732">Signal</keyword>
<dbReference type="OrthoDB" id="5836468at2759"/>
<proteinExistence type="predicted"/>
<feature type="signal peptide" evidence="1">
    <location>
        <begin position="1"/>
        <end position="35"/>
    </location>
</feature>
<accession>A0A8S1FB20</accession>
<evidence type="ECO:0008006" key="4">
    <source>
        <dbReference type="Google" id="ProtNLM"/>
    </source>
</evidence>
<evidence type="ECO:0000256" key="1">
    <source>
        <dbReference type="SAM" id="SignalP"/>
    </source>
</evidence>
<sequence length="172" mass="18499">MGRASTFAFSPGRQRIRVMLSTALLFISAIGMSQACMSTSVITTTAPVCCKMLSQETLARRTPSNSAYEQCSILRRVSSSCPEDGIVVCDAADDTNPRSIHIEFFNNDNVVRTATKDGNPVTTLTAKVVCINGEWRVPLSTNSETTERITSVSCSQTGSQGADKGYIMNTAI</sequence>
<feature type="chain" id="PRO_5035906890" description="C6 domain-containing protein" evidence="1">
    <location>
        <begin position="36"/>
        <end position="172"/>
    </location>
</feature>
<protein>
    <recommendedName>
        <fullName evidence="4">C6 domain-containing protein</fullName>
    </recommendedName>
</protein>
<gene>
    <name evidence="2" type="ORF">CBOVIS_LOCUS12405</name>
</gene>
<organism evidence="2 3">
    <name type="scientific">Caenorhabditis bovis</name>
    <dbReference type="NCBI Taxonomy" id="2654633"/>
    <lineage>
        <taxon>Eukaryota</taxon>
        <taxon>Metazoa</taxon>
        <taxon>Ecdysozoa</taxon>
        <taxon>Nematoda</taxon>
        <taxon>Chromadorea</taxon>
        <taxon>Rhabditida</taxon>
        <taxon>Rhabditina</taxon>
        <taxon>Rhabditomorpha</taxon>
        <taxon>Rhabditoidea</taxon>
        <taxon>Rhabditidae</taxon>
        <taxon>Peloderinae</taxon>
        <taxon>Caenorhabditis</taxon>
    </lineage>
</organism>
<evidence type="ECO:0000313" key="2">
    <source>
        <dbReference type="EMBL" id="CAB3410962.1"/>
    </source>
</evidence>
<comment type="caution">
    <text evidence="2">The sequence shown here is derived from an EMBL/GenBank/DDBJ whole genome shotgun (WGS) entry which is preliminary data.</text>
</comment>
<name>A0A8S1FB20_9PELO</name>
<dbReference type="EMBL" id="CADEPM010000012">
    <property type="protein sequence ID" value="CAB3410962.1"/>
    <property type="molecule type" value="Genomic_DNA"/>
</dbReference>
<dbReference type="AlphaFoldDB" id="A0A8S1FB20"/>
<evidence type="ECO:0000313" key="3">
    <source>
        <dbReference type="Proteomes" id="UP000494206"/>
    </source>
</evidence>